<dbReference type="InterPro" id="IPR001387">
    <property type="entry name" value="Cro/C1-type_HTH"/>
</dbReference>
<dbReference type="SMART" id="SM00966">
    <property type="entry name" value="SpoVT_AbrB"/>
    <property type="match status" value="1"/>
</dbReference>
<keyword evidence="4" id="KW-1185">Reference proteome</keyword>
<dbReference type="PROSITE" id="PS50943">
    <property type="entry name" value="HTH_CROC1"/>
    <property type="match status" value="1"/>
</dbReference>
<name>A0ABS6TBY8_9ENTE</name>
<dbReference type="Proteomes" id="UP000774130">
    <property type="component" value="Unassembled WGS sequence"/>
</dbReference>
<organism evidence="3 4">
    <name type="scientific">Enterococcus alishanensis</name>
    <dbReference type="NCBI Taxonomy" id="1303817"/>
    <lineage>
        <taxon>Bacteria</taxon>
        <taxon>Bacillati</taxon>
        <taxon>Bacillota</taxon>
        <taxon>Bacilli</taxon>
        <taxon>Lactobacillales</taxon>
        <taxon>Enterococcaceae</taxon>
        <taxon>Enterococcus</taxon>
    </lineage>
</organism>
<dbReference type="CDD" id="cd00093">
    <property type="entry name" value="HTH_XRE"/>
    <property type="match status" value="1"/>
</dbReference>
<dbReference type="EMBL" id="JAHUZB010000003">
    <property type="protein sequence ID" value="MBV7390424.1"/>
    <property type="molecule type" value="Genomic_DNA"/>
</dbReference>
<dbReference type="PANTHER" id="PTHR46558">
    <property type="entry name" value="TRACRIPTIONAL REGULATORY PROTEIN-RELATED-RELATED"/>
    <property type="match status" value="1"/>
</dbReference>
<accession>A0ABS6TBY8</accession>
<evidence type="ECO:0000259" key="2">
    <source>
        <dbReference type="PROSITE" id="PS50943"/>
    </source>
</evidence>
<dbReference type="SMART" id="SM00530">
    <property type="entry name" value="HTH_XRE"/>
    <property type="match status" value="1"/>
</dbReference>
<comment type="caution">
    <text evidence="3">The sequence shown here is derived from an EMBL/GenBank/DDBJ whole genome shotgun (WGS) entry which is preliminary data.</text>
</comment>
<protein>
    <submittedName>
        <fullName evidence="3">Helix-turn-helix domain-containing protein</fullName>
    </submittedName>
</protein>
<sequence>MKNKKMNLSQNLIYLRKGNHYSIETVAEKIGVSRQAVSKWEAGETIPDLINCDLLAQLYDVSLEDLIYYSPTENIPLPPKNKHIFGTVVLAERGQVVLPKAARDLLQLKAGDRLMVLGDSATETQGLALIPADHFLRAAEEMMDNFYPKTKE</sequence>
<evidence type="ECO:0000256" key="1">
    <source>
        <dbReference type="ARBA" id="ARBA00023125"/>
    </source>
</evidence>
<dbReference type="RefSeq" id="WP_218325489.1">
    <property type="nucleotide sequence ID" value="NZ_JAHUZB010000003.1"/>
</dbReference>
<reference evidence="3 4" key="1">
    <citation type="submission" date="2021-06" db="EMBL/GenBank/DDBJ databases">
        <title>Enterococcus alishanensis sp. nov., a novel lactic acid bacterium isolated from fresh coffee beans.</title>
        <authorList>
            <person name="Chen Y.-S."/>
        </authorList>
    </citation>
    <scope>NUCLEOTIDE SEQUENCE [LARGE SCALE GENOMIC DNA]</scope>
    <source>
        <strain evidence="3 4">ALS3</strain>
    </source>
</reference>
<gene>
    <name evidence="3" type="ORF">KUA55_07020</name>
</gene>
<feature type="domain" description="HTH cro/C1-type" evidence="2">
    <location>
        <begin position="12"/>
        <end position="66"/>
    </location>
</feature>
<dbReference type="PANTHER" id="PTHR46558:SF13">
    <property type="entry name" value="HTH-TYPE TRANSCRIPTIONAL REGULATOR IMMR"/>
    <property type="match status" value="1"/>
</dbReference>
<dbReference type="Pfam" id="PF01381">
    <property type="entry name" value="HTH_3"/>
    <property type="match status" value="1"/>
</dbReference>
<keyword evidence="1" id="KW-0238">DNA-binding</keyword>
<evidence type="ECO:0000313" key="4">
    <source>
        <dbReference type="Proteomes" id="UP000774130"/>
    </source>
</evidence>
<dbReference type="InterPro" id="IPR007159">
    <property type="entry name" value="SpoVT-AbrB_dom"/>
</dbReference>
<dbReference type="NCBIfam" id="TIGR01439">
    <property type="entry name" value="lp_hng_hel_AbrB"/>
    <property type="match status" value="1"/>
</dbReference>
<proteinExistence type="predicted"/>
<evidence type="ECO:0000313" key="3">
    <source>
        <dbReference type="EMBL" id="MBV7390424.1"/>
    </source>
</evidence>